<gene>
    <name evidence="8" type="ORF">GS441_15665</name>
    <name evidence="9" type="ORF">GS882_23165</name>
    <name evidence="10" type="ORF">GS947_02435</name>
</gene>
<keyword evidence="5 7" id="KW-1133">Transmembrane helix</keyword>
<evidence type="ECO:0000256" key="6">
    <source>
        <dbReference type="ARBA" id="ARBA00023136"/>
    </source>
</evidence>
<dbReference type="EMBL" id="WVDC01000001">
    <property type="protein sequence ID" value="NKW40503.1"/>
    <property type="molecule type" value="Genomic_DNA"/>
</dbReference>
<protein>
    <submittedName>
        <fullName evidence="8">Polysulfide reductase</fullName>
    </submittedName>
</protein>
<evidence type="ECO:0000256" key="3">
    <source>
        <dbReference type="ARBA" id="ARBA00022475"/>
    </source>
</evidence>
<evidence type="ECO:0000313" key="11">
    <source>
        <dbReference type="Proteomes" id="UP000808906"/>
    </source>
</evidence>
<dbReference type="Gene3D" id="1.20.1630.10">
    <property type="entry name" value="Formate dehydrogenase/DMSO reductase domain"/>
    <property type="match status" value="1"/>
</dbReference>
<feature type="transmembrane region" description="Helical" evidence="7">
    <location>
        <begin position="152"/>
        <end position="174"/>
    </location>
</feature>
<dbReference type="PANTHER" id="PTHR34856">
    <property type="entry name" value="PROTEIN NRFD"/>
    <property type="match status" value="1"/>
</dbReference>
<dbReference type="RefSeq" id="WP_084865423.1">
    <property type="nucleotide sequence ID" value="NZ_AP024181.1"/>
</dbReference>
<organism evidence="8 11">
    <name type="scientific">Rhodococcus hoagii</name>
    <name type="common">Corynebacterium equii</name>
    <dbReference type="NCBI Taxonomy" id="43767"/>
    <lineage>
        <taxon>Bacteria</taxon>
        <taxon>Bacillati</taxon>
        <taxon>Actinomycetota</taxon>
        <taxon>Actinomycetes</taxon>
        <taxon>Mycobacteriales</taxon>
        <taxon>Nocardiaceae</taxon>
        <taxon>Prescottella</taxon>
    </lineage>
</organism>
<keyword evidence="4 7" id="KW-0812">Transmembrane</keyword>
<keyword evidence="3" id="KW-1003">Cell membrane</keyword>
<evidence type="ECO:0000256" key="2">
    <source>
        <dbReference type="ARBA" id="ARBA00008929"/>
    </source>
</evidence>
<comment type="subcellular location">
    <subcellularLocation>
        <location evidence="1">Cell membrane</location>
        <topology evidence="1">Multi-pass membrane protein</topology>
    </subcellularLocation>
</comment>
<feature type="transmembrane region" description="Helical" evidence="7">
    <location>
        <begin position="116"/>
        <end position="140"/>
    </location>
</feature>
<comment type="similarity">
    <text evidence="2">Belongs to the NrfD family.</text>
</comment>
<reference evidence="9" key="2">
    <citation type="journal article" date="2020" name="Environ. Microbiol.">
        <title>The novel and transferable erm(51) gene confers Macrolides, Lincosamides, and Streptogramins B (MLSB) resistance to clonal Rhodococcus equi in the environment.</title>
        <authorList>
            <person name="Huber L."/>
            <person name="Giguere S."/>
            <person name="Slovis N.M."/>
            <person name="Alvarez-Narvaez S."/>
            <person name="Hart K.A."/>
            <person name="Greiter M."/>
            <person name="Morris E.R.A."/>
            <person name="Cohen N.D."/>
        </authorList>
    </citation>
    <scope>NUCLEOTIDE SEQUENCE</scope>
    <source>
        <strain evidence="9">Lh_116_1</strain>
        <strain evidence="10">Lh_16_1</strain>
    </source>
</reference>
<dbReference type="EMBL" id="WUXR01000008">
    <property type="protein sequence ID" value="MBM4566824.1"/>
    <property type="molecule type" value="Genomic_DNA"/>
</dbReference>
<sequence length="330" mass="34391">MTDRTQTRRRGRRGRGEQAMVPDAKFESYYGRPIVKASPWQADIPAYLFLGGLAGGSSLLAAGADLTGRPHQRRSARVIALGAIVASMYALIHDLGRPARFHHMLRVAKPTSPMSVGTWILSLYGPFNGLAAVGEFADLLPRPIRRGRLGRLLTFATRPAGILAAVTAPAVASYTAVLLTDTATPSWHEAKRELPFVFVGSAAAAAGGAGLLTAPLAESGPARRLAVGGAALELAASQIMQRSMGITAEPLRTGTAGRLHSAATALTAGGAVGALLGRRSRAVTALSGLALTAGSACTRFAVFHAGQASARDPRYTVVPQRERRAAQATT</sequence>
<evidence type="ECO:0000256" key="1">
    <source>
        <dbReference type="ARBA" id="ARBA00004651"/>
    </source>
</evidence>
<dbReference type="AlphaFoldDB" id="A0A9Q2S7I2"/>
<dbReference type="PANTHER" id="PTHR34856:SF2">
    <property type="entry name" value="PROTEIN NRFD"/>
    <property type="match status" value="1"/>
</dbReference>
<dbReference type="Proteomes" id="UP000808906">
    <property type="component" value="Unassembled WGS sequence"/>
</dbReference>
<dbReference type="GO" id="GO:0005886">
    <property type="term" value="C:plasma membrane"/>
    <property type="evidence" value="ECO:0007669"/>
    <property type="project" value="UniProtKB-SubCell"/>
</dbReference>
<dbReference type="InterPro" id="IPR052049">
    <property type="entry name" value="Electron_transfer_protein"/>
</dbReference>
<dbReference type="Pfam" id="PF03916">
    <property type="entry name" value="NrfD"/>
    <property type="match status" value="1"/>
</dbReference>
<proteinExistence type="inferred from homology"/>
<keyword evidence="6 7" id="KW-0472">Membrane</keyword>
<feature type="transmembrane region" description="Helical" evidence="7">
    <location>
        <begin position="194"/>
        <end position="214"/>
    </location>
</feature>
<evidence type="ECO:0000313" key="9">
    <source>
        <dbReference type="EMBL" id="NKT80977.1"/>
    </source>
</evidence>
<comment type="caution">
    <text evidence="8">The sequence shown here is derived from an EMBL/GenBank/DDBJ whole genome shotgun (WGS) entry which is preliminary data.</text>
</comment>
<dbReference type="Proteomes" id="UP000608063">
    <property type="component" value="Unassembled WGS sequence"/>
</dbReference>
<feature type="transmembrane region" description="Helical" evidence="7">
    <location>
        <begin position="78"/>
        <end position="96"/>
    </location>
</feature>
<accession>A0A9Q2S7I2</accession>
<name>A0A9Q2S7I2_RHOHA</name>
<dbReference type="InterPro" id="IPR005614">
    <property type="entry name" value="NrfD-like"/>
</dbReference>
<evidence type="ECO:0000256" key="7">
    <source>
        <dbReference type="SAM" id="Phobius"/>
    </source>
</evidence>
<reference evidence="8" key="1">
    <citation type="submission" date="2019-11" db="EMBL/GenBank/DDBJ databases">
        <title>Spread of Macrolides and rifampicin resistant Rhodococcus equi in clinical isolates in the USA.</title>
        <authorList>
            <person name="Alvarez-Narvaez S."/>
            <person name="Huber L."/>
            <person name="Cohen N.D."/>
            <person name="Slovis N."/>
            <person name="Greiter M."/>
            <person name="Giguere S."/>
            <person name="Hart K."/>
        </authorList>
    </citation>
    <scope>NUCLEOTIDE SEQUENCE</scope>
    <source>
        <strain evidence="8">Lh_17</strain>
    </source>
</reference>
<evidence type="ECO:0000313" key="10">
    <source>
        <dbReference type="EMBL" id="NKW40503.1"/>
    </source>
</evidence>
<dbReference type="Proteomes" id="UP000603463">
    <property type="component" value="Unassembled WGS sequence"/>
</dbReference>
<dbReference type="EMBL" id="WVBC01000034">
    <property type="protein sequence ID" value="NKT80977.1"/>
    <property type="molecule type" value="Genomic_DNA"/>
</dbReference>
<evidence type="ECO:0000256" key="5">
    <source>
        <dbReference type="ARBA" id="ARBA00022989"/>
    </source>
</evidence>
<evidence type="ECO:0000256" key="4">
    <source>
        <dbReference type="ARBA" id="ARBA00022692"/>
    </source>
</evidence>
<evidence type="ECO:0000313" key="8">
    <source>
        <dbReference type="EMBL" id="MBM4566824.1"/>
    </source>
</evidence>